<gene>
    <name evidence="4" type="ORF">KK1_005814</name>
</gene>
<protein>
    <submittedName>
        <fullName evidence="4">Pentatricopeptide repeat-containing protein At1g71210 family</fullName>
    </submittedName>
</protein>
<feature type="repeat" description="PPR" evidence="3">
    <location>
        <begin position="822"/>
        <end position="856"/>
    </location>
</feature>
<feature type="repeat" description="PPR" evidence="3">
    <location>
        <begin position="580"/>
        <end position="614"/>
    </location>
</feature>
<dbReference type="OMA" id="RWMEAMH"/>
<name>A0A151U1K3_CAJCA</name>
<evidence type="ECO:0000256" key="3">
    <source>
        <dbReference type="PROSITE-ProRule" id="PRU00708"/>
    </source>
</evidence>
<dbReference type="PROSITE" id="PS51375">
    <property type="entry name" value="PPR"/>
    <property type="match status" value="5"/>
</dbReference>
<dbReference type="Gramene" id="C.cajan_05673.t">
    <property type="protein sequence ID" value="C.cajan_05673.t"/>
    <property type="gene ID" value="C.cajan_05673"/>
</dbReference>
<dbReference type="STRING" id="3821.A0A151U1K3"/>
<dbReference type="Pfam" id="PF13812">
    <property type="entry name" value="PPR_3"/>
    <property type="match status" value="1"/>
</dbReference>
<proteinExistence type="inferred from homology"/>
<evidence type="ECO:0000256" key="2">
    <source>
        <dbReference type="ARBA" id="ARBA00022737"/>
    </source>
</evidence>
<accession>A0A151U1K3</accession>
<feature type="repeat" description="PPR" evidence="3">
    <location>
        <begin position="649"/>
        <end position="683"/>
    </location>
</feature>
<keyword evidence="5" id="KW-1185">Reference proteome</keyword>
<dbReference type="AlphaFoldDB" id="A0A151U1K3"/>
<evidence type="ECO:0000313" key="5">
    <source>
        <dbReference type="Proteomes" id="UP000075243"/>
    </source>
</evidence>
<dbReference type="GO" id="GO:0003729">
    <property type="term" value="F:mRNA binding"/>
    <property type="evidence" value="ECO:0007669"/>
    <property type="project" value="EnsemblPlants"/>
</dbReference>
<feature type="repeat" description="PPR" evidence="3">
    <location>
        <begin position="374"/>
        <end position="408"/>
    </location>
</feature>
<sequence>MLLQLKQVNKHRLRSKSFVSTILNPFSSHAAYTSLAASHSPSTPSTSATFLVTKKDIASTFKTWFARRQTPLDALLHCIYEILSSSASDEGVSAALSALSLPLSERFVLRVLRHGAAHRDILPCLKFFDWVGRQPGFYHTRATVFAIFHILSRAKMKPLLLDFLDAFHRRLFHHGVRFHETLFALQAFSRMRFLGLDLDAFCYHVLLDSLVDNNYFNAFDVVVRQIRRRGFENHLTSVIVVKHLCKERRLEEAEEYLNSIVCRGDELQGPEVSFIIGALCESFRFDRAVELVRQFGSSGLVPLDHAYGTWIKGLVRSGRVDEALEFFKHKKDSEGYIPATVRYNVLICRLLRENRLRQVYDLLMDMNESCIPPDLVTMNAVLCFFCKVGMADIAMELYNSRSQFGLSLNHLACKYLILTLCWDGSVKEAFSVVRSSVVRGYFPDEQTFYTLASALCRESKIDEMKELMYLAVGNNFVPRASTYDKFIMALCQAGRVEDAYLLHGELKNAAARESYIKMIKGFVKLSRGDIAARLLVEARGKGQKLKSPLFKAVIGCLLVMDNARWRVFNLLEMLVHIEHSCGIYNSFIEGAGHAGKPDLAREVFELMQRNGITPNLCSCIFMLQGYLKSGRISDALNFFNDVRLRGLAGKRLYNALIIGLCKSNKADIAREMLFSMLRVGLNPSVECYELVVQKLCSLRRYHEAMHIVNVYEKMGRPLTSFIGNVLLYHSLISPQLYDTCVHLRGVEEGGFSGNSLLTLMIGAFSGCVRVRHYVKDLEQLIEKCFPLDIFTYNLLLKQVAKSDMNIACMLFGRICQRGYEPNCWTYDIMIRGFSDHGRRDKAKRWLEKMFRRGFYHDRQNIHLRRIAQCPINA</sequence>
<dbReference type="NCBIfam" id="TIGR00756">
    <property type="entry name" value="PPR"/>
    <property type="match status" value="4"/>
</dbReference>
<dbReference type="InterPro" id="IPR002885">
    <property type="entry name" value="PPR_rpt"/>
</dbReference>
<dbReference type="InterPro" id="IPR011990">
    <property type="entry name" value="TPR-like_helical_dom_sf"/>
</dbReference>
<evidence type="ECO:0000313" key="4">
    <source>
        <dbReference type="EMBL" id="KYP73199.1"/>
    </source>
</evidence>
<dbReference type="PANTHER" id="PTHR47447:SF28">
    <property type="entry name" value="PENTACOTRIPEPTIDE-REPEAT REGION OF PRORP DOMAIN-CONTAINING PROTEIN"/>
    <property type="match status" value="1"/>
</dbReference>
<comment type="similarity">
    <text evidence="1">Belongs to the PPR family. P subfamily.</text>
</comment>
<dbReference type="Proteomes" id="UP000075243">
    <property type="component" value="Chromosome 2"/>
</dbReference>
<dbReference type="Gene3D" id="1.25.40.10">
    <property type="entry name" value="Tetratricopeptide repeat domain"/>
    <property type="match status" value="7"/>
</dbReference>
<dbReference type="Pfam" id="PF13041">
    <property type="entry name" value="PPR_2"/>
    <property type="match status" value="1"/>
</dbReference>
<keyword evidence="2" id="KW-0677">Repeat</keyword>
<dbReference type="PANTHER" id="PTHR47447">
    <property type="entry name" value="OS03G0856100 PROTEIN"/>
    <property type="match status" value="1"/>
</dbReference>
<evidence type="ECO:0000256" key="1">
    <source>
        <dbReference type="ARBA" id="ARBA00007626"/>
    </source>
</evidence>
<dbReference type="EMBL" id="CM003604">
    <property type="protein sequence ID" value="KYP73199.1"/>
    <property type="molecule type" value="Genomic_DNA"/>
</dbReference>
<reference evidence="4 5" key="1">
    <citation type="journal article" date="2012" name="Nat. Biotechnol.">
        <title>Draft genome sequence of pigeonpea (Cajanus cajan), an orphan legume crop of resource-poor farmers.</title>
        <authorList>
            <person name="Varshney R.K."/>
            <person name="Chen W."/>
            <person name="Li Y."/>
            <person name="Bharti A.K."/>
            <person name="Saxena R.K."/>
            <person name="Schlueter J.A."/>
            <person name="Donoghue M.T."/>
            <person name="Azam S."/>
            <person name="Fan G."/>
            <person name="Whaley A.M."/>
            <person name="Farmer A.D."/>
            <person name="Sheridan J."/>
            <person name="Iwata A."/>
            <person name="Tuteja R."/>
            <person name="Penmetsa R.V."/>
            <person name="Wu W."/>
            <person name="Upadhyaya H.D."/>
            <person name="Yang S.P."/>
            <person name="Shah T."/>
            <person name="Saxena K.B."/>
            <person name="Michael T."/>
            <person name="McCombie W.R."/>
            <person name="Yang B."/>
            <person name="Zhang G."/>
            <person name="Yang H."/>
            <person name="Wang J."/>
            <person name="Spillane C."/>
            <person name="Cook D.R."/>
            <person name="May G.D."/>
            <person name="Xu X."/>
            <person name="Jackson S.A."/>
        </authorList>
    </citation>
    <scope>NUCLEOTIDE SEQUENCE [LARGE SCALE GENOMIC DNA]</scope>
    <source>
        <strain evidence="5">cv. Asha</strain>
    </source>
</reference>
<feature type="repeat" description="PPR" evidence="3">
    <location>
        <begin position="303"/>
        <end position="338"/>
    </location>
</feature>
<organism evidence="4 5">
    <name type="scientific">Cajanus cajan</name>
    <name type="common">Pigeon pea</name>
    <name type="synonym">Cajanus indicus</name>
    <dbReference type="NCBI Taxonomy" id="3821"/>
    <lineage>
        <taxon>Eukaryota</taxon>
        <taxon>Viridiplantae</taxon>
        <taxon>Streptophyta</taxon>
        <taxon>Embryophyta</taxon>
        <taxon>Tracheophyta</taxon>
        <taxon>Spermatophyta</taxon>
        <taxon>Magnoliopsida</taxon>
        <taxon>eudicotyledons</taxon>
        <taxon>Gunneridae</taxon>
        <taxon>Pentapetalae</taxon>
        <taxon>rosids</taxon>
        <taxon>fabids</taxon>
        <taxon>Fabales</taxon>
        <taxon>Fabaceae</taxon>
        <taxon>Papilionoideae</taxon>
        <taxon>50 kb inversion clade</taxon>
        <taxon>NPAAA clade</taxon>
        <taxon>indigoferoid/millettioid clade</taxon>
        <taxon>Phaseoleae</taxon>
        <taxon>Cajanus</taxon>
    </lineage>
</organism>
<dbReference type="Pfam" id="PF01535">
    <property type="entry name" value="PPR"/>
    <property type="match status" value="6"/>
</dbReference>